<protein>
    <submittedName>
        <fullName evidence="2">Signal peptide protein</fullName>
    </submittedName>
</protein>
<dbReference type="AlphaFoldDB" id="M5RSI3"/>
<comment type="caution">
    <text evidence="2">The sequence shown here is derived from an EMBL/GenBank/DDBJ whole genome shotgun (WGS) entry which is preliminary data.</text>
</comment>
<feature type="compositionally biased region" description="Basic and acidic residues" evidence="1">
    <location>
        <begin position="124"/>
        <end position="133"/>
    </location>
</feature>
<feature type="compositionally biased region" description="Low complexity" evidence="1">
    <location>
        <begin position="134"/>
        <end position="145"/>
    </location>
</feature>
<feature type="compositionally biased region" description="Low complexity" evidence="1">
    <location>
        <begin position="113"/>
        <end position="123"/>
    </location>
</feature>
<name>M5RSI3_9BACT</name>
<feature type="compositionally biased region" description="Polar residues" evidence="1">
    <location>
        <begin position="69"/>
        <end position="78"/>
    </location>
</feature>
<feature type="region of interest" description="Disordered" evidence="1">
    <location>
        <begin position="61"/>
        <end position="152"/>
    </location>
</feature>
<accession>M5RSI3</accession>
<sequence length="152" mass="16067">MPDGSPNQISDWALAGVIWSDASLTQRLATEAAKQAETPEQAEELRTIARQSSQLIEALESFGWRQVGRTAQPTSNDAVRNRERESGSTPLPSPEAVGRAIADSLDPGAVQQASATSSASTGTPDRRSADAVNREAAAMNREAAALPQGLKR</sequence>
<reference evidence="2 3" key="1">
    <citation type="journal article" date="2013" name="Mar. Genomics">
        <title>Expression of sulfatases in Rhodopirellula baltica and the diversity of sulfatases in the genus Rhodopirellula.</title>
        <authorList>
            <person name="Wegner C.E."/>
            <person name="Richter-Heitmann T."/>
            <person name="Klindworth A."/>
            <person name="Klockow C."/>
            <person name="Richter M."/>
            <person name="Achstetter T."/>
            <person name="Glockner F.O."/>
            <person name="Harder J."/>
        </authorList>
    </citation>
    <scope>NUCLEOTIDE SEQUENCE [LARGE SCALE GENOMIC DNA]</scope>
    <source>
        <strain evidence="2 3">SM1</strain>
    </source>
</reference>
<keyword evidence="3" id="KW-1185">Reference proteome</keyword>
<dbReference type="EMBL" id="ANOG01000126">
    <property type="protein sequence ID" value="EMI22255.1"/>
    <property type="molecule type" value="Genomic_DNA"/>
</dbReference>
<evidence type="ECO:0000313" key="2">
    <source>
        <dbReference type="EMBL" id="EMI22255.1"/>
    </source>
</evidence>
<proteinExistence type="predicted"/>
<gene>
    <name evidence="2" type="ORF">RMSM_00819</name>
</gene>
<evidence type="ECO:0000256" key="1">
    <source>
        <dbReference type="SAM" id="MobiDB-lite"/>
    </source>
</evidence>
<feature type="non-terminal residue" evidence="2">
    <location>
        <position position="152"/>
    </location>
</feature>
<organism evidence="2 3">
    <name type="scientific">Rhodopirellula maiorica SM1</name>
    <dbReference type="NCBI Taxonomy" id="1265738"/>
    <lineage>
        <taxon>Bacteria</taxon>
        <taxon>Pseudomonadati</taxon>
        <taxon>Planctomycetota</taxon>
        <taxon>Planctomycetia</taxon>
        <taxon>Pirellulales</taxon>
        <taxon>Pirellulaceae</taxon>
        <taxon>Novipirellula</taxon>
    </lineage>
</organism>
<dbReference type="Proteomes" id="UP000011991">
    <property type="component" value="Unassembled WGS sequence"/>
</dbReference>
<evidence type="ECO:0000313" key="3">
    <source>
        <dbReference type="Proteomes" id="UP000011991"/>
    </source>
</evidence>